<gene>
    <name evidence="1" type="ORF">F3W84_19945</name>
</gene>
<organism evidence="1 2">
    <name type="scientific">Ochrobactrum quorumnocens</name>
    <dbReference type="NCBI Taxonomy" id="271865"/>
    <lineage>
        <taxon>Bacteria</taxon>
        <taxon>Pseudomonadati</taxon>
        <taxon>Pseudomonadota</taxon>
        <taxon>Alphaproteobacteria</taxon>
        <taxon>Hyphomicrobiales</taxon>
        <taxon>Brucellaceae</taxon>
        <taxon>Brucella/Ochrobactrum group</taxon>
        <taxon>Ochrobactrum</taxon>
    </lineage>
</organism>
<evidence type="ECO:0000313" key="1">
    <source>
        <dbReference type="EMBL" id="KAA9361518.1"/>
    </source>
</evidence>
<sequence>MQESFSALAQRGLPQVLVQARPFTSVENGYCLFLSISDGSARAVTVKAYAASIEACWSALLKEAEDHLSKTGCLSLNGFGLTGSIRRPRFIGVN</sequence>
<keyword evidence="2" id="KW-1185">Reference proteome</keyword>
<dbReference type="EMBL" id="VYXQ01000024">
    <property type="protein sequence ID" value="KAA9361518.1"/>
    <property type="molecule type" value="Genomic_DNA"/>
</dbReference>
<accession>A0A5N1JUM7</accession>
<dbReference type="RefSeq" id="WP_151095197.1">
    <property type="nucleotide sequence ID" value="NZ_JBLZNM010000021.1"/>
</dbReference>
<protein>
    <submittedName>
        <fullName evidence="1">Uncharacterized protein</fullName>
    </submittedName>
</protein>
<reference evidence="1 2" key="1">
    <citation type="submission" date="2019-09" db="EMBL/GenBank/DDBJ databases">
        <title>Biological control of the noxious weed angled onion (Allium triquetrum) thwarted by endophytic bacteria in Victoria, Australia.</title>
        <authorList>
            <person name="Tehranchian P."/>
            <person name="Adair R.J."/>
            <person name="Van T.H."/>
            <person name="Morrison P.D."/>
            <person name="Williams H."/>
            <person name="Lawrie A.C."/>
        </authorList>
    </citation>
    <scope>NUCLEOTIDE SEQUENCE [LARGE SCALE GENOMIC DNA]</scope>
    <source>
        <strain evidence="1 2">RPTAtOch1</strain>
    </source>
</reference>
<name>A0A5N1JUM7_9HYPH</name>
<proteinExistence type="predicted"/>
<evidence type="ECO:0000313" key="2">
    <source>
        <dbReference type="Proteomes" id="UP000327108"/>
    </source>
</evidence>
<comment type="caution">
    <text evidence="1">The sequence shown here is derived from an EMBL/GenBank/DDBJ whole genome shotgun (WGS) entry which is preliminary data.</text>
</comment>
<dbReference type="AlphaFoldDB" id="A0A5N1JUM7"/>
<dbReference type="Proteomes" id="UP000327108">
    <property type="component" value="Unassembled WGS sequence"/>
</dbReference>